<dbReference type="InterPro" id="IPR035989">
    <property type="entry name" value="DBP_sf"/>
</dbReference>
<keyword evidence="3" id="KW-0479">Metal-binding</keyword>
<dbReference type="FunFam" id="1.20.190.40:FF:000001">
    <property type="entry name" value="Major DNA-binding protein"/>
    <property type="match status" value="1"/>
</dbReference>
<evidence type="ECO:0000256" key="2">
    <source>
        <dbReference type="ARBA" id="ARBA00022705"/>
    </source>
</evidence>
<dbReference type="Gene3D" id="1.10.150.560">
    <property type="match status" value="1"/>
</dbReference>
<dbReference type="HAMAP" id="MF_04007">
    <property type="entry name" value="HSV_DNBI"/>
    <property type="match status" value="1"/>
</dbReference>
<protein>
    <submittedName>
        <fullName evidence="8">ORF29</fullName>
    </submittedName>
</protein>
<organism evidence="8">
    <name type="scientific">Human herpesvirus 3</name>
    <name type="common">HHV-3</name>
    <name type="synonym">Varicella-zoster virus</name>
    <dbReference type="NCBI Taxonomy" id="10335"/>
    <lineage>
        <taxon>Viruses</taxon>
        <taxon>Duplodnaviria</taxon>
        <taxon>Heunggongvirae</taxon>
        <taxon>Peploviricota</taxon>
        <taxon>Herviviricetes</taxon>
        <taxon>Herpesvirales</taxon>
        <taxon>Orthoherpesviridae</taxon>
        <taxon>Alphaherpesvirinae</taxon>
        <taxon>Varicellovirus</taxon>
        <taxon>Varicellovirus humanalpha3</taxon>
    </lineage>
</organism>
<dbReference type="GO" id="GO:0042025">
    <property type="term" value="C:host cell nucleus"/>
    <property type="evidence" value="ECO:0007669"/>
    <property type="project" value="InterPro"/>
</dbReference>
<dbReference type="FunFam" id="1.20.190.40:FF:000002">
    <property type="entry name" value="Major DNA-binding protein"/>
    <property type="match status" value="1"/>
</dbReference>
<sequence>MENTQKTVTVPTGPLGYVYACRVEDLDLEEISFLAARSTDSDLALLPLMRNLTVEKTFTSSLAVVSGARTTGLAGAGITLKLTTSHFYPSVFVFHGGKHVLPSSAAPNLTRACNAARERFGFSRCQGPPVDGAVETTGAEICTRLGLEPENTILYLVVTALFKEAVFMCNVFLHYGGLDIVHINHGDVIRIPLFPVQLFMPDVNRLVPDPFNTHHRSIGEGFVYPTPFYNTGLCHLIHDCVIAPMAVALRVRNVTAVARGAAHLAFDENHEGAVLPPDITYTYFQSSSSGTTTARGARRNDVNSTSKPSPSGGFERRLASIMAADTALHAEVIFNTGIYEETPTDIKEWPMFIGMEGTLPRLNALGSYTARVAGVIGAMVFSPNSALYLTEVEDSGMTEAKDGGPGPSFNRFYQFAGPHLAANPQTDRDGHVLSSQSTGSSNTEFSVDYLALICGFGAPLLARLLFYLERCDAGAFTGGHGDALKYVTGTFDSEIPCSLCEKHTRPVCAHTTVHRLRQRMPRFGQATRQPIGVFGTMNSQYSDCDPLGNYAPYLILRKPGDQTEAAKATMQDTYRATLERLFIDLEQERLLDRGAPCSSEGLSSVIVDHPTFRRILDTLRARIEQTTTQFMKVLVETRDYKIREGLSEATHSMALTFDPYSGAFCPITNFLVKRTHLAVVQDLALSQCHCVFYGQQVEGRNFRNQFQPVLRRRFVDLFNGGFISTRSITVTLSEGPVSAPNPTLGQDAPAGRTFDGDLARVSVEVIRDIRVKNRVVFSGNCTNLSEAARARLVGLASAYQRQEKRVDMLHGALGFLLKQFHGLLFPRGMPPNSKSPNPQWFWTLLQRNQMPADKLTHEEITTIAAVKRFTEEYAAINFINLPPTCIGELAQFYMANLILKYCDHSQYLINTLTSIITGARRPRDPSSVLHWIRKDVTSAADIETQAKALLEKTENLPELWTTAFTSTHLVRAAMNQRPMVVLGISISKYHGAAGNNRVFQAGNWSGLNGGKNVCPLFTFDRTRRFIIACPRGGFICPVTGPSSGNRETTLSDQVRGIIVSGGAMVQLAIYATVVRAVGARAQHMAFDDWLSLTDNEFLARDLEELHDQIIQTLETPWTVEGALEAVKILDEKTTAGDGETPTNLAFNFDSCEPSHDTTSNVLNISGSNISGSTVPGLKRPPEDDELFDLSGIPIKHGNITMEMI</sequence>
<keyword evidence="4" id="KW-0863">Zinc-finger</keyword>
<feature type="region of interest" description="Disordered" evidence="7">
    <location>
        <begin position="289"/>
        <end position="314"/>
    </location>
</feature>
<evidence type="ECO:0000313" key="8">
    <source>
        <dbReference type="EMBL" id="AKG56974.1"/>
    </source>
</evidence>
<evidence type="ECO:0000256" key="4">
    <source>
        <dbReference type="ARBA" id="ARBA00022771"/>
    </source>
</evidence>
<dbReference type="Pfam" id="PF00747">
    <property type="entry name" value="Viral_DNA_bp"/>
    <property type="match status" value="1"/>
</dbReference>
<keyword evidence="1" id="KW-1048">Host nucleus</keyword>
<evidence type="ECO:0000256" key="1">
    <source>
        <dbReference type="ARBA" id="ARBA00022562"/>
    </source>
</evidence>
<dbReference type="EMBL" id="KP771901">
    <property type="protein sequence ID" value="AKG56974.1"/>
    <property type="molecule type" value="Genomic_DNA"/>
</dbReference>
<accession>A0A0F7CVJ5</accession>
<evidence type="ECO:0000256" key="7">
    <source>
        <dbReference type="SAM" id="MobiDB-lite"/>
    </source>
</evidence>
<dbReference type="SUPFAM" id="SSF118208">
    <property type="entry name" value="Viral ssDNA binding protein"/>
    <property type="match status" value="1"/>
</dbReference>
<gene>
    <name evidence="8" type="primary">ORF29</name>
</gene>
<evidence type="ECO:0000256" key="6">
    <source>
        <dbReference type="ARBA" id="ARBA00023125"/>
    </source>
</evidence>
<keyword evidence="2" id="KW-0235">DNA replication</keyword>
<dbReference type="GO" id="GO:0008270">
    <property type="term" value="F:zinc ion binding"/>
    <property type="evidence" value="ECO:0007669"/>
    <property type="project" value="UniProtKB-KW"/>
</dbReference>
<dbReference type="InterPro" id="IPR000635">
    <property type="entry name" value="Viral_ssDNA-bd"/>
</dbReference>
<dbReference type="InterPro" id="IPR043031">
    <property type="entry name" value="Viral_ssDBP_head"/>
</dbReference>
<keyword evidence="5" id="KW-0862">Zinc</keyword>
<proteinExistence type="inferred from homology"/>
<dbReference type="Gene3D" id="1.20.190.40">
    <property type="entry name" value="Viral ssDNA binding protein, head domain"/>
    <property type="match status" value="2"/>
</dbReference>
<evidence type="ECO:0000256" key="5">
    <source>
        <dbReference type="ARBA" id="ARBA00022833"/>
    </source>
</evidence>
<organismHost>
    <name type="scientific">Homo sapiens</name>
    <name type="common">Human</name>
    <dbReference type="NCBI Taxonomy" id="9606"/>
</organismHost>
<dbReference type="GO" id="GO:0003697">
    <property type="term" value="F:single-stranded DNA binding"/>
    <property type="evidence" value="ECO:0007669"/>
    <property type="project" value="InterPro"/>
</dbReference>
<reference evidence="8" key="1">
    <citation type="journal article" date="2015" name="J. Virol.">
        <title>Recombination of Globally Circulating Varicella-Zoster Virus.</title>
        <authorList>
            <person name="Norberg P."/>
            <person name="Depledge D.P."/>
            <person name="Kundu S."/>
            <person name="Atkinson C."/>
            <person name="Brown J."/>
            <person name="Haque T."/>
            <person name="Hussaini Y."/>
            <person name="MacMahon E."/>
            <person name="Molyneaux P."/>
            <person name="Papaevangelou V."/>
            <person name="Sengupta N."/>
            <person name="Koay E.S."/>
            <person name="Tang J.W."/>
            <person name="Underhill G.S."/>
            <person name="Grahn A."/>
            <person name="Studahl M."/>
            <person name="Breuer J."/>
            <person name="Bergstrom T."/>
        </authorList>
    </citation>
    <scope>NUCLEOTIDE SEQUENCE</scope>
    <source>
        <strain evidence="8">KV6-2313</strain>
    </source>
</reference>
<evidence type="ECO:0000256" key="3">
    <source>
        <dbReference type="ARBA" id="ARBA00022723"/>
    </source>
</evidence>
<dbReference type="GO" id="GO:0006260">
    <property type="term" value="P:DNA replication"/>
    <property type="evidence" value="ECO:0007669"/>
    <property type="project" value="UniProtKB-KW"/>
</dbReference>
<name>A0A0F7CVJ5_HHV3</name>
<keyword evidence="6" id="KW-0238">DNA-binding</keyword>